<dbReference type="KEGG" id="smo:SELMODRAFT_402094"/>
<gene>
    <name evidence="1" type="ORF">SELMODRAFT_402094</name>
</gene>
<reference evidence="1 2" key="1">
    <citation type="journal article" date="2011" name="Science">
        <title>The Selaginella genome identifies genetic changes associated with the evolution of vascular plants.</title>
        <authorList>
            <person name="Banks J.A."/>
            <person name="Nishiyama T."/>
            <person name="Hasebe M."/>
            <person name="Bowman J.L."/>
            <person name="Gribskov M."/>
            <person name="dePamphilis C."/>
            <person name="Albert V.A."/>
            <person name="Aono N."/>
            <person name="Aoyama T."/>
            <person name="Ambrose B.A."/>
            <person name="Ashton N.W."/>
            <person name="Axtell M.J."/>
            <person name="Barker E."/>
            <person name="Barker M.S."/>
            <person name="Bennetzen J.L."/>
            <person name="Bonawitz N.D."/>
            <person name="Chapple C."/>
            <person name="Cheng C."/>
            <person name="Correa L.G."/>
            <person name="Dacre M."/>
            <person name="DeBarry J."/>
            <person name="Dreyer I."/>
            <person name="Elias M."/>
            <person name="Engstrom E.M."/>
            <person name="Estelle M."/>
            <person name="Feng L."/>
            <person name="Finet C."/>
            <person name="Floyd S.K."/>
            <person name="Frommer W.B."/>
            <person name="Fujita T."/>
            <person name="Gramzow L."/>
            <person name="Gutensohn M."/>
            <person name="Harholt J."/>
            <person name="Hattori M."/>
            <person name="Heyl A."/>
            <person name="Hirai T."/>
            <person name="Hiwatashi Y."/>
            <person name="Ishikawa M."/>
            <person name="Iwata M."/>
            <person name="Karol K.G."/>
            <person name="Koehler B."/>
            <person name="Kolukisaoglu U."/>
            <person name="Kubo M."/>
            <person name="Kurata T."/>
            <person name="Lalonde S."/>
            <person name="Li K."/>
            <person name="Li Y."/>
            <person name="Litt A."/>
            <person name="Lyons E."/>
            <person name="Manning G."/>
            <person name="Maruyama T."/>
            <person name="Michael T.P."/>
            <person name="Mikami K."/>
            <person name="Miyazaki S."/>
            <person name="Morinaga S."/>
            <person name="Murata T."/>
            <person name="Mueller-Roeber B."/>
            <person name="Nelson D.R."/>
            <person name="Obara M."/>
            <person name="Oguri Y."/>
            <person name="Olmstead R.G."/>
            <person name="Onodera N."/>
            <person name="Petersen B.L."/>
            <person name="Pils B."/>
            <person name="Prigge M."/>
            <person name="Rensing S.A."/>
            <person name="Riano-Pachon D.M."/>
            <person name="Roberts A.W."/>
            <person name="Sato Y."/>
            <person name="Scheller H.V."/>
            <person name="Schulz B."/>
            <person name="Schulz C."/>
            <person name="Shakirov E.V."/>
            <person name="Shibagaki N."/>
            <person name="Shinohara N."/>
            <person name="Shippen D.E."/>
            <person name="Soerensen I."/>
            <person name="Sotooka R."/>
            <person name="Sugimoto N."/>
            <person name="Sugita M."/>
            <person name="Sumikawa N."/>
            <person name="Tanurdzic M."/>
            <person name="Theissen G."/>
            <person name="Ulvskov P."/>
            <person name="Wakazuki S."/>
            <person name="Weng J.K."/>
            <person name="Willats W.W."/>
            <person name="Wipf D."/>
            <person name="Wolf P.G."/>
            <person name="Yang L."/>
            <person name="Zimmer A.D."/>
            <person name="Zhu Q."/>
            <person name="Mitros T."/>
            <person name="Hellsten U."/>
            <person name="Loque D."/>
            <person name="Otillar R."/>
            <person name="Salamov A."/>
            <person name="Schmutz J."/>
            <person name="Shapiro H."/>
            <person name="Lindquist E."/>
            <person name="Lucas S."/>
            <person name="Rokhsar D."/>
            <person name="Grigoriev I.V."/>
        </authorList>
    </citation>
    <scope>NUCLEOTIDE SEQUENCE [LARGE SCALE GENOMIC DNA]</scope>
</reference>
<evidence type="ECO:0000313" key="2">
    <source>
        <dbReference type="Proteomes" id="UP000001514"/>
    </source>
</evidence>
<name>D8QPK2_SELML</name>
<organism evidence="2">
    <name type="scientific">Selaginella moellendorffii</name>
    <name type="common">Spikemoss</name>
    <dbReference type="NCBI Taxonomy" id="88036"/>
    <lineage>
        <taxon>Eukaryota</taxon>
        <taxon>Viridiplantae</taxon>
        <taxon>Streptophyta</taxon>
        <taxon>Embryophyta</taxon>
        <taxon>Tracheophyta</taxon>
        <taxon>Lycopodiopsida</taxon>
        <taxon>Selaginellales</taxon>
        <taxon>Selaginellaceae</taxon>
        <taxon>Selaginella</taxon>
    </lineage>
</organism>
<dbReference type="EMBL" id="GL377565">
    <property type="protein sequence ID" value="EFJ37636.1"/>
    <property type="molecule type" value="Genomic_DNA"/>
</dbReference>
<evidence type="ECO:0000313" key="1">
    <source>
        <dbReference type="EMBL" id="EFJ37636.1"/>
    </source>
</evidence>
<dbReference type="HOGENOM" id="CLU_1211546_0_0_1"/>
<dbReference type="Gramene" id="EFJ37636">
    <property type="protein sequence ID" value="EFJ37636"/>
    <property type="gene ID" value="SELMODRAFT_402094"/>
</dbReference>
<proteinExistence type="predicted"/>
<dbReference type="InParanoid" id="D8QPK2"/>
<accession>D8QPK2</accession>
<protein>
    <submittedName>
        <fullName evidence="1">Uncharacterized protein</fullName>
    </submittedName>
</protein>
<dbReference type="AlphaFoldDB" id="D8QPK2"/>
<sequence>MSSSPSGLICGPCLRATRSSLRKNPSSTGHTDTARRGCKSEATIAGSGSTSSTQTLVSVAATTFTPSTREVASRVPRDMPPTGGLAVFPKPEELAGYTYCRAFPFRCGPRIMVAALCCIDNTALLSRRMDDGGLVLLEVDHESGLLKAISGVVVKQLHDFHGSNSDYHLPWVVMGVNLLVFLEDFYFLRPVAFDIRCQCVAGIPKKLWLRPTVLHPFSFAIAELGWLLL</sequence>
<dbReference type="Proteomes" id="UP000001514">
    <property type="component" value="Unassembled WGS sequence"/>
</dbReference>
<keyword evidence="2" id="KW-1185">Reference proteome</keyword>